<reference evidence="1 2" key="1">
    <citation type="submission" date="2016-01" db="EMBL/GenBank/DDBJ databases">
        <title>The new phylogeny of the genus Mycobacterium.</title>
        <authorList>
            <person name="Tarcisio F."/>
            <person name="Conor M."/>
            <person name="Antonella G."/>
            <person name="Elisabetta G."/>
            <person name="Giulia F.S."/>
            <person name="Sara T."/>
            <person name="Anna F."/>
            <person name="Clotilde B."/>
            <person name="Roberto B."/>
            <person name="Veronica D.S."/>
            <person name="Fabio R."/>
            <person name="Monica P."/>
            <person name="Olivier J."/>
            <person name="Enrico T."/>
            <person name="Nicola S."/>
        </authorList>
    </citation>
    <scope>NUCLEOTIDE SEQUENCE [LARGE SCALE GENOMIC DNA]</scope>
    <source>
        <strain evidence="1 2">DSM 44166</strain>
    </source>
</reference>
<organism evidence="1 2">
    <name type="scientific">Mycobacterium szulgai</name>
    <dbReference type="NCBI Taxonomy" id="1787"/>
    <lineage>
        <taxon>Bacteria</taxon>
        <taxon>Bacillati</taxon>
        <taxon>Actinomycetota</taxon>
        <taxon>Actinomycetes</taxon>
        <taxon>Mycobacteriales</taxon>
        <taxon>Mycobacteriaceae</taxon>
        <taxon>Mycobacterium</taxon>
    </lineage>
</organism>
<evidence type="ECO:0000313" key="2">
    <source>
        <dbReference type="Proteomes" id="UP000193317"/>
    </source>
</evidence>
<evidence type="ECO:0000313" key="1">
    <source>
        <dbReference type="EMBL" id="ORX03224.1"/>
    </source>
</evidence>
<dbReference type="EMBL" id="LQPW01000084">
    <property type="protein sequence ID" value="ORX03224.1"/>
    <property type="molecule type" value="Genomic_DNA"/>
</dbReference>
<accession>A0A1X2EIN0</accession>
<gene>
    <name evidence="1" type="ORF">AWC27_28075</name>
</gene>
<dbReference type="Proteomes" id="UP000193317">
    <property type="component" value="Unassembled WGS sequence"/>
</dbReference>
<name>A0A1X2EIN0_MYCSZ</name>
<comment type="caution">
    <text evidence="1">The sequence shown here is derived from an EMBL/GenBank/DDBJ whole genome shotgun (WGS) entry which is preliminary data.</text>
</comment>
<dbReference type="AlphaFoldDB" id="A0A1X2EIN0"/>
<sequence length="68" mass="7563">MKRDPVGRERIDPATVDIDWPDPASRLPDELPLPTTVGHKYKAVIAVYFTSPRTCVAIGLNVYPHSFA</sequence>
<keyword evidence="2" id="KW-1185">Reference proteome</keyword>
<proteinExistence type="predicted"/>
<protein>
    <submittedName>
        <fullName evidence="1">Uncharacterized protein</fullName>
    </submittedName>
</protein>
<dbReference type="RefSeq" id="WP_169726778.1">
    <property type="nucleotide sequence ID" value="NZ_JACKRU010000714.1"/>
</dbReference>